<dbReference type="SMART" id="SM00871">
    <property type="entry name" value="AraC_E_bind"/>
    <property type="match status" value="1"/>
</dbReference>
<dbReference type="AlphaFoldDB" id="A0A3D9IWR1"/>
<dbReference type="InterPro" id="IPR011256">
    <property type="entry name" value="Reg_factor_effector_dom_sf"/>
</dbReference>
<gene>
    <name evidence="2" type="ORF">DFP95_101643</name>
</gene>
<reference evidence="2 3" key="1">
    <citation type="submission" date="2018-07" db="EMBL/GenBank/DDBJ databases">
        <title>Genomic Encyclopedia of Type Strains, Phase III (KMG-III): the genomes of soil and plant-associated and newly described type strains.</title>
        <authorList>
            <person name="Whitman W."/>
        </authorList>
    </citation>
    <scope>NUCLEOTIDE SEQUENCE [LARGE SCALE GENOMIC DNA]</scope>
    <source>
        <strain evidence="2 3">CECT 8236</strain>
    </source>
</reference>
<protein>
    <submittedName>
        <fullName evidence="2">Putative transcriptional regulator YdeE</fullName>
    </submittedName>
</protein>
<comment type="caution">
    <text evidence="2">The sequence shown here is derived from an EMBL/GenBank/DDBJ whole genome shotgun (WGS) entry which is preliminary data.</text>
</comment>
<evidence type="ECO:0000259" key="1">
    <source>
        <dbReference type="SMART" id="SM00871"/>
    </source>
</evidence>
<evidence type="ECO:0000313" key="2">
    <source>
        <dbReference type="EMBL" id="RED66145.1"/>
    </source>
</evidence>
<dbReference type="RefSeq" id="WP_115991089.1">
    <property type="nucleotide sequence ID" value="NZ_QRDY01000001.1"/>
</dbReference>
<proteinExistence type="predicted"/>
<dbReference type="InterPro" id="IPR029441">
    <property type="entry name" value="Cass2"/>
</dbReference>
<dbReference type="OrthoDB" id="2734147at2"/>
<organism evidence="2 3">
    <name type="scientific">Cohnella lupini</name>
    <dbReference type="NCBI Taxonomy" id="1294267"/>
    <lineage>
        <taxon>Bacteria</taxon>
        <taxon>Bacillati</taxon>
        <taxon>Bacillota</taxon>
        <taxon>Bacilli</taxon>
        <taxon>Bacillales</taxon>
        <taxon>Paenibacillaceae</taxon>
        <taxon>Cohnella</taxon>
    </lineage>
</organism>
<dbReference type="SUPFAM" id="SSF55136">
    <property type="entry name" value="Probable bacterial effector-binding domain"/>
    <property type="match status" value="1"/>
</dbReference>
<keyword evidence="3" id="KW-1185">Reference proteome</keyword>
<dbReference type="Gene3D" id="3.20.80.10">
    <property type="entry name" value="Regulatory factor, effector binding domain"/>
    <property type="match status" value="1"/>
</dbReference>
<sequence length="149" mass="17264">MTISSEVEIIQMPELKFVGIPVTSVFANHEPERIERAKQAFMERTEEIKRIAKASEYVCLSFVSETLFTYLICIEVTELKEVPNDMIGFIVPAHKYGKARSDGDTYSVIHQYLKEQGLKNNKRALAMEIYKFEDPQWPNKVDVYIPIEE</sequence>
<dbReference type="EMBL" id="QRDY01000001">
    <property type="protein sequence ID" value="RED66145.1"/>
    <property type="molecule type" value="Genomic_DNA"/>
</dbReference>
<dbReference type="Proteomes" id="UP000256869">
    <property type="component" value="Unassembled WGS sequence"/>
</dbReference>
<feature type="domain" description="AraC effector-binding" evidence="1">
    <location>
        <begin position="5"/>
        <end position="148"/>
    </location>
</feature>
<dbReference type="Pfam" id="PF14526">
    <property type="entry name" value="Cass2"/>
    <property type="match status" value="1"/>
</dbReference>
<evidence type="ECO:0000313" key="3">
    <source>
        <dbReference type="Proteomes" id="UP000256869"/>
    </source>
</evidence>
<dbReference type="InterPro" id="IPR010499">
    <property type="entry name" value="AraC_E-bd"/>
</dbReference>
<name>A0A3D9IWR1_9BACL</name>
<accession>A0A3D9IWR1</accession>